<feature type="compositionally biased region" description="Polar residues" evidence="1">
    <location>
        <begin position="65"/>
        <end position="78"/>
    </location>
</feature>
<dbReference type="EMBL" id="SDMP01000003">
    <property type="protein sequence ID" value="RYR68210.1"/>
    <property type="molecule type" value="Genomic_DNA"/>
</dbReference>
<dbReference type="PANTHER" id="PTHR33621:SF2">
    <property type="entry name" value="RIBOSOMAL L1 DOMAIN-CONTAINING PROTEIN"/>
    <property type="match status" value="1"/>
</dbReference>
<proteinExistence type="predicted"/>
<evidence type="ECO:0000313" key="3">
    <source>
        <dbReference type="Proteomes" id="UP000289738"/>
    </source>
</evidence>
<name>A0A445DYH5_ARAHY</name>
<sequence>MDFYSLSRRELQTVCKKNKILANITNVDIADALSTLPYLKKELKHRIMRGATSRIATRKKHVQEEPQSSKVVSSQRPQRGTRRVGNGDRMIASEQENKDANVLVISTLRKRTFAVSLSKKKEVEAVEDDENKNKDNEKIIDLTKTTATVCLV</sequence>
<dbReference type="AlphaFoldDB" id="A0A445DYH5"/>
<evidence type="ECO:0000256" key="1">
    <source>
        <dbReference type="SAM" id="MobiDB-lite"/>
    </source>
</evidence>
<dbReference type="Proteomes" id="UP000289738">
    <property type="component" value="Chromosome A03"/>
</dbReference>
<reference evidence="2 3" key="1">
    <citation type="submission" date="2019-01" db="EMBL/GenBank/DDBJ databases">
        <title>Sequencing of cultivated peanut Arachis hypogaea provides insights into genome evolution and oil improvement.</title>
        <authorList>
            <person name="Chen X."/>
        </authorList>
    </citation>
    <scope>NUCLEOTIDE SEQUENCE [LARGE SCALE GENOMIC DNA]</scope>
    <source>
        <strain evidence="3">cv. Fuhuasheng</strain>
        <tissue evidence="2">Leaves</tissue>
    </source>
</reference>
<keyword evidence="3" id="KW-1185">Reference proteome</keyword>
<dbReference type="STRING" id="3818.A0A445DYH5"/>
<organism evidence="2 3">
    <name type="scientific">Arachis hypogaea</name>
    <name type="common">Peanut</name>
    <dbReference type="NCBI Taxonomy" id="3818"/>
    <lineage>
        <taxon>Eukaryota</taxon>
        <taxon>Viridiplantae</taxon>
        <taxon>Streptophyta</taxon>
        <taxon>Embryophyta</taxon>
        <taxon>Tracheophyta</taxon>
        <taxon>Spermatophyta</taxon>
        <taxon>Magnoliopsida</taxon>
        <taxon>eudicotyledons</taxon>
        <taxon>Gunneridae</taxon>
        <taxon>Pentapetalae</taxon>
        <taxon>rosids</taxon>
        <taxon>fabids</taxon>
        <taxon>Fabales</taxon>
        <taxon>Fabaceae</taxon>
        <taxon>Papilionoideae</taxon>
        <taxon>50 kb inversion clade</taxon>
        <taxon>dalbergioids sensu lato</taxon>
        <taxon>Dalbergieae</taxon>
        <taxon>Pterocarpus clade</taxon>
        <taxon>Arachis</taxon>
    </lineage>
</organism>
<comment type="caution">
    <text evidence="2">The sequence shown here is derived from an EMBL/GenBank/DDBJ whole genome shotgun (WGS) entry which is preliminary data.</text>
</comment>
<protein>
    <submittedName>
        <fullName evidence="2">Uncharacterized protein</fullName>
    </submittedName>
</protein>
<feature type="region of interest" description="Disordered" evidence="1">
    <location>
        <begin position="52"/>
        <end position="95"/>
    </location>
</feature>
<dbReference type="PANTHER" id="PTHR33621">
    <property type="entry name" value="ASPARTIC/GLUTAMIC ACID-RICH PROTEIN"/>
    <property type="match status" value="1"/>
</dbReference>
<gene>
    <name evidence="2" type="ORF">Ahy_A03g014691</name>
</gene>
<evidence type="ECO:0000313" key="2">
    <source>
        <dbReference type="EMBL" id="RYR68210.1"/>
    </source>
</evidence>
<accession>A0A445DYH5</accession>